<evidence type="ECO:0000259" key="2">
    <source>
        <dbReference type="Pfam" id="PF03781"/>
    </source>
</evidence>
<gene>
    <name evidence="3" type="ORF">EY643_17485</name>
</gene>
<dbReference type="PANTHER" id="PTHR23150">
    <property type="entry name" value="SULFATASE MODIFYING FACTOR 1, 2"/>
    <property type="match status" value="1"/>
</dbReference>
<accession>A0A5P9NND5</accession>
<evidence type="ECO:0000313" key="3">
    <source>
        <dbReference type="EMBL" id="QFU77307.1"/>
    </source>
</evidence>
<protein>
    <submittedName>
        <fullName evidence="3">Formylglycine-generating enzyme family protein</fullName>
    </submittedName>
</protein>
<dbReference type="InterPro" id="IPR051043">
    <property type="entry name" value="Sulfatase_Mod_Factor_Kinase"/>
</dbReference>
<dbReference type="EMBL" id="CP036422">
    <property type="protein sequence ID" value="QFU77307.1"/>
    <property type="molecule type" value="Genomic_DNA"/>
</dbReference>
<dbReference type="Pfam" id="PF03781">
    <property type="entry name" value="FGE-sulfatase"/>
    <property type="match status" value="1"/>
</dbReference>
<dbReference type="SUPFAM" id="SSF56436">
    <property type="entry name" value="C-type lectin-like"/>
    <property type="match status" value="1"/>
</dbReference>
<organism evidence="3 4">
    <name type="scientific">Halioglobus maricola</name>
    <dbReference type="NCBI Taxonomy" id="2601894"/>
    <lineage>
        <taxon>Bacteria</taxon>
        <taxon>Pseudomonadati</taxon>
        <taxon>Pseudomonadota</taxon>
        <taxon>Gammaproteobacteria</taxon>
        <taxon>Cellvibrionales</taxon>
        <taxon>Halieaceae</taxon>
        <taxon>Halioglobus</taxon>
    </lineage>
</organism>
<keyword evidence="4" id="KW-1185">Reference proteome</keyword>
<dbReference type="GO" id="GO:0120147">
    <property type="term" value="F:formylglycine-generating oxidase activity"/>
    <property type="evidence" value="ECO:0007669"/>
    <property type="project" value="TreeGrafter"/>
</dbReference>
<dbReference type="RefSeq" id="WP_153240452.1">
    <property type="nucleotide sequence ID" value="NZ_CP036422.1"/>
</dbReference>
<sequence>MPTNRALILALALVGLANTPAGAEEFTAFVQPIPDSEQDISMVAVTGGSFVMGSPESETGRQDWEGPQHRVTVGDFFIGKYEINWQQYELFVYRDEDSFNSLVDPATLAGLAIDGVTGATSPYVEMSFGMGKEGFPAVNVTHYAALQYARWLSAKTGRFYRLPTEAEWEYACRAGTSTAMSFGSDAADKYAVTTDNSEEKYARTGSRDANPWGIHDMHGNVAEWTMDQFDPAFYATSPGGNPYNRPTELYPRVARGGSWAQPLEHARCAARLPSAANWKERDPQIPKSRWWLTNAPFVGFRLVSPRVQPPAAEIQRYWLEAIEDYGI</sequence>
<dbReference type="KEGG" id="halc:EY643_17485"/>
<dbReference type="Proteomes" id="UP000326287">
    <property type="component" value="Chromosome"/>
</dbReference>
<dbReference type="InterPro" id="IPR042095">
    <property type="entry name" value="SUMF_sf"/>
</dbReference>
<dbReference type="Gene3D" id="3.90.1580.10">
    <property type="entry name" value="paralog of FGE (formylglycine-generating enzyme)"/>
    <property type="match status" value="1"/>
</dbReference>
<feature type="domain" description="Sulfatase-modifying factor enzyme-like" evidence="2">
    <location>
        <begin position="41"/>
        <end position="275"/>
    </location>
</feature>
<dbReference type="AlphaFoldDB" id="A0A5P9NND5"/>
<keyword evidence="1" id="KW-0732">Signal</keyword>
<evidence type="ECO:0000256" key="1">
    <source>
        <dbReference type="SAM" id="SignalP"/>
    </source>
</evidence>
<feature type="chain" id="PRO_5024832072" evidence="1">
    <location>
        <begin position="24"/>
        <end position="327"/>
    </location>
</feature>
<name>A0A5P9NND5_9GAMM</name>
<dbReference type="PANTHER" id="PTHR23150:SF19">
    <property type="entry name" value="FORMYLGLYCINE-GENERATING ENZYME"/>
    <property type="match status" value="1"/>
</dbReference>
<feature type="signal peptide" evidence="1">
    <location>
        <begin position="1"/>
        <end position="23"/>
    </location>
</feature>
<evidence type="ECO:0000313" key="4">
    <source>
        <dbReference type="Proteomes" id="UP000326287"/>
    </source>
</evidence>
<proteinExistence type="predicted"/>
<dbReference type="InterPro" id="IPR005532">
    <property type="entry name" value="SUMF_dom"/>
</dbReference>
<dbReference type="InterPro" id="IPR016187">
    <property type="entry name" value="CTDL_fold"/>
</dbReference>
<dbReference type="OrthoDB" id="9768004at2"/>
<reference evidence="3 4" key="1">
    <citation type="submission" date="2019-02" db="EMBL/GenBank/DDBJ databases">
        <authorList>
            <person name="Li S.-H."/>
        </authorList>
    </citation>
    <scope>NUCLEOTIDE SEQUENCE [LARGE SCALE GENOMIC DNA]</scope>
    <source>
        <strain evidence="3 4">IMCC14385</strain>
    </source>
</reference>